<protein>
    <submittedName>
        <fullName evidence="1">Uncharacterized protein</fullName>
    </submittedName>
</protein>
<dbReference type="RefSeq" id="WP_004663199.1">
    <property type="nucleotide sequence ID" value="NZ_BMDV01000001.1"/>
</dbReference>
<gene>
    <name evidence="1" type="ORF">F992_02581</name>
</gene>
<name>A0ABP2TVC8_9GAMM</name>
<keyword evidence="2" id="KW-1185">Reference proteome</keyword>
<accession>A0ABP2TVC8</accession>
<reference evidence="1 2" key="2">
    <citation type="journal article" date="2016" name="Int. J. Syst. Evol. Microbiol.">
        <title>Taxonomy of haemolytic and/or proteolytic strains of the genus Acinetobacter with the proposal of Acinetobacter courvalinii sp. nov. (genomic species 14 sensu Bouvet &amp; Jeanjean), Acinetobacter dispersus sp. nov. (genomic species 17), Acinetobacter modestus sp. nov., Acinetobacter proteolyticus sp. nov. and Acinetobacter vivianii sp. nov.</title>
        <authorList>
            <person name="Nemec A."/>
            <person name="Radolfova-Krizova L."/>
            <person name="Maixnerova M."/>
            <person name="Vrestiakova E."/>
            <person name="Jezek P."/>
            <person name="Sedo O."/>
        </authorList>
    </citation>
    <scope>NUCLEOTIDE SEQUENCE [LARGE SCALE GENOMIC DNA]</scope>
    <source>
        <strain evidence="1 2">NIPH 236</strain>
    </source>
</reference>
<organism evidence="1 2">
    <name type="scientific">Acinetobacter modestus</name>
    <dbReference type="NCBI Taxonomy" id="1776740"/>
    <lineage>
        <taxon>Bacteria</taxon>
        <taxon>Pseudomonadati</taxon>
        <taxon>Pseudomonadota</taxon>
        <taxon>Gammaproteobacteria</taxon>
        <taxon>Moraxellales</taxon>
        <taxon>Moraxellaceae</taxon>
        <taxon>Acinetobacter</taxon>
    </lineage>
</organism>
<comment type="caution">
    <text evidence="1">The sequence shown here is derived from an EMBL/GenBank/DDBJ whole genome shotgun (WGS) entry which is preliminary data.</text>
</comment>
<dbReference type="GeneID" id="92835941"/>
<dbReference type="Proteomes" id="UP000013190">
    <property type="component" value="Unassembled WGS sequence"/>
</dbReference>
<sequence length="785" mass="89163">MLHILGIRHHGPGSARSVCNALASIQPDCILIEGPPDANSIIAQLQHADFKPPVALLLNTPVQKEVRSQAVFYPFAEFSPEWQALQYALRQQIAVEFMDLPLQHRFALEKQWAEQCLQQASADEQALVDEQEIESNQQGDVEPEQNLEQHYLSIRRDPIQLLAEQAGYQDSERFWEHLVEQQPHAGQMFAAISDAMAALRDYLLSQQPENYSSEDQLLEQYREAYMRKVIKQAEKQGYQNIVVICGAWHAPVLADLKAQNKADTALLKGLPKVKVDAAWIAWTHGRLSRDNGYGAGVQAVGWYTHLWKHYQQALDAEADGEKITIDWLSKFAHALRQAGHDASSAQIIDAVQLIQSLLQLRGRRIPDLEDLFEAIRSVLNHGLDIPQPILAKLLEDEQLGQVPDELIELPIQKDFLQQVKHFRLKLEAPHRDISLDLREAFDLAKSQFLHCVKLLGLAWAELAGTGSKQGNFKEVWQLSWQPETSLYLNEMSLWGNSIQLATQSYVEHQIRQCEDVAQIAQLIESILLSGLDQSLNLALDKLNELTTQHQDPSIILATLKPLITAIRYGSVRQFSMQHLHQVVEHLAIRLMLSLPSYCVQLNAEMAQQFAQQLQTLYELLEQLQQDELLQLWQETLHQLLQLEHMQGYLHGCCVRLAREQHLIDVEQTQGFLSRALSIGQTADYSAAWFEGFLTHQALLLIHEQSLWDTVSQWVNQLQEQQFIELLPILARTASSFSPAEAQQLIQKVTQKATAVKQEVGTLYIARAQTVLDEIYAYLQPVAVEV</sequence>
<reference evidence="2" key="1">
    <citation type="submission" date="2013-02" db="EMBL/GenBank/DDBJ databases">
        <title>The Genome Sequence of Acinetobacter sp. NIPH 236.</title>
        <authorList>
            <consortium name="The Broad Institute Genome Sequencing Platform"/>
            <consortium name="The Broad Institute Genome Sequencing Center for Infectious Disease"/>
            <person name="Cerqueira G."/>
            <person name="Feldgarden M."/>
            <person name="Courvalin P."/>
            <person name="Perichon B."/>
            <person name="Grillot-Courvalin C."/>
            <person name="Clermont D."/>
            <person name="Rocha E."/>
            <person name="Yoon E.-J."/>
            <person name="Nemec A."/>
            <person name="Walker B."/>
            <person name="Young S.K."/>
            <person name="Zeng Q."/>
            <person name="Gargeya S."/>
            <person name="Fitzgerald M."/>
            <person name="Haas B."/>
            <person name="Abouelleil A."/>
            <person name="Alvarado L."/>
            <person name="Arachchi H.M."/>
            <person name="Berlin A.M."/>
            <person name="Chapman S.B."/>
            <person name="Dewar J."/>
            <person name="Goldberg J."/>
            <person name="Griggs A."/>
            <person name="Gujja S."/>
            <person name="Hansen M."/>
            <person name="Howarth C."/>
            <person name="Imamovic A."/>
            <person name="Larimer J."/>
            <person name="McCowan C."/>
            <person name="Murphy C."/>
            <person name="Neiman D."/>
            <person name="Pearson M."/>
            <person name="Priest M."/>
            <person name="Roberts A."/>
            <person name="Saif S."/>
            <person name="Shea T."/>
            <person name="Sisk P."/>
            <person name="Sykes S."/>
            <person name="Wortman J."/>
            <person name="Nusbaum C."/>
            <person name="Birren B."/>
        </authorList>
    </citation>
    <scope>NUCLEOTIDE SEQUENCE [LARGE SCALE GENOMIC DNA]</scope>
    <source>
        <strain evidence="2">NIPH 236</strain>
    </source>
</reference>
<evidence type="ECO:0000313" key="1">
    <source>
        <dbReference type="EMBL" id="ENU26244.1"/>
    </source>
</evidence>
<dbReference type="InterPro" id="IPR043737">
    <property type="entry name" value="DUF5682"/>
</dbReference>
<proteinExistence type="predicted"/>
<dbReference type="Pfam" id="PF18934">
    <property type="entry name" value="DUF5682"/>
    <property type="match status" value="1"/>
</dbReference>
<dbReference type="EMBL" id="APOJ01000027">
    <property type="protein sequence ID" value="ENU26244.1"/>
    <property type="molecule type" value="Genomic_DNA"/>
</dbReference>
<evidence type="ECO:0000313" key="2">
    <source>
        <dbReference type="Proteomes" id="UP000013190"/>
    </source>
</evidence>